<organism evidence="7 8">
    <name type="scientific">Quercus suber</name>
    <name type="common">Cork oak</name>
    <dbReference type="NCBI Taxonomy" id="58331"/>
    <lineage>
        <taxon>Eukaryota</taxon>
        <taxon>Viridiplantae</taxon>
        <taxon>Streptophyta</taxon>
        <taxon>Embryophyta</taxon>
        <taxon>Tracheophyta</taxon>
        <taxon>Spermatophyta</taxon>
        <taxon>Magnoliopsida</taxon>
        <taxon>eudicotyledons</taxon>
        <taxon>Gunneridae</taxon>
        <taxon>Pentapetalae</taxon>
        <taxon>rosids</taxon>
        <taxon>fabids</taxon>
        <taxon>Fagales</taxon>
        <taxon>Fagaceae</taxon>
        <taxon>Quercus</taxon>
    </lineage>
</organism>
<dbReference type="AlphaFoldDB" id="A0AAW0KQ30"/>
<comment type="cofactor">
    <cofactor evidence="1">
        <name>Mg(2+)</name>
        <dbReference type="ChEBI" id="CHEBI:18420"/>
    </cofactor>
</comment>
<dbReference type="EMBL" id="PKMF04000253">
    <property type="protein sequence ID" value="KAK7840855.1"/>
    <property type="molecule type" value="Genomic_DNA"/>
</dbReference>
<reference evidence="7 8" key="1">
    <citation type="journal article" date="2018" name="Sci. Data">
        <title>The draft genome sequence of cork oak.</title>
        <authorList>
            <person name="Ramos A.M."/>
            <person name="Usie A."/>
            <person name="Barbosa P."/>
            <person name="Barros P.M."/>
            <person name="Capote T."/>
            <person name="Chaves I."/>
            <person name="Simoes F."/>
            <person name="Abreu I."/>
            <person name="Carrasquinho I."/>
            <person name="Faro C."/>
            <person name="Guimaraes J.B."/>
            <person name="Mendonca D."/>
            <person name="Nobrega F."/>
            <person name="Rodrigues L."/>
            <person name="Saibo N.J.M."/>
            <person name="Varela M.C."/>
            <person name="Egas C."/>
            <person name="Matos J."/>
            <person name="Miguel C.M."/>
            <person name="Oliveira M.M."/>
            <person name="Ricardo C.P."/>
            <person name="Goncalves S."/>
        </authorList>
    </citation>
    <scope>NUCLEOTIDE SEQUENCE [LARGE SCALE GENOMIC DNA]</scope>
    <source>
        <strain evidence="8">cv. HL8</strain>
    </source>
</reference>
<keyword evidence="4" id="KW-0456">Lyase</keyword>
<evidence type="ECO:0000256" key="2">
    <source>
        <dbReference type="ARBA" id="ARBA00022723"/>
    </source>
</evidence>
<protein>
    <submittedName>
        <fullName evidence="7">(3S,6E)-nerolidol synthase 1</fullName>
    </submittedName>
</protein>
<evidence type="ECO:0000256" key="3">
    <source>
        <dbReference type="ARBA" id="ARBA00022842"/>
    </source>
</evidence>
<evidence type="ECO:0000256" key="4">
    <source>
        <dbReference type="ARBA" id="ARBA00023239"/>
    </source>
</evidence>
<dbReference type="InterPro" id="IPR036965">
    <property type="entry name" value="Terpene_synth_N_sf"/>
</dbReference>
<evidence type="ECO:0000313" key="7">
    <source>
        <dbReference type="EMBL" id="KAK7840855.1"/>
    </source>
</evidence>
<dbReference type="Gene3D" id="1.50.10.130">
    <property type="entry name" value="Terpene synthase, N-terminal domain"/>
    <property type="match status" value="1"/>
</dbReference>
<evidence type="ECO:0000313" key="8">
    <source>
        <dbReference type="Proteomes" id="UP000237347"/>
    </source>
</evidence>
<dbReference type="PANTHER" id="PTHR31225:SF0">
    <property type="entry name" value="S-(+)-LINALOOL SYNTHASE, CHLOROPLASTIC"/>
    <property type="match status" value="1"/>
</dbReference>
<dbReference type="InterPro" id="IPR008949">
    <property type="entry name" value="Isoprenoid_synthase_dom_sf"/>
</dbReference>
<keyword evidence="8" id="KW-1185">Reference proteome</keyword>
<dbReference type="Gene3D" id="1.10.600.10">
    <property type="entry name" value="Farnesyl Diphosphate Synthase"/>
    <property type="match status" value="1"/>
</dbReference>
<dbReference type="GO" id="GO:0010333">
    <property type="term" value="F:terpene synthase activity"/>
    <property type="evidence" value="ECO:0007669"/>
    <property type="project" value="InterPro"/>
</dbReference>
<accession>A0AAW0KQ30</accession>
<dbReference type="InterPro" id="IPR005630">
    <property type="entry name" value="Terpene_synthase_metal-bd"/>
</dbReference>
<sequence>MDEISCGVQWAGVIVVRETRTNENANEELTDFLTDCSLPFQDKIHSQHAQKLKEVKHVLKKAGEDPLEGLYMIDAIQRLGIDYHFQEEIETILQRQNMISSACGYNDINNQLYETALRFRLLRQDGYYVSSANGIAHGYKVIIKALFSSYNPPIAPKRIPQATNSDHFSQNSLPSAHKLSIAHDHTLSLPLKHHNYRSKHDANKAIYSLNEYCIYTCTALFKNFKDKERKFKSSLVGDIKGLKGLYEASQLSIEGEDILDEAGEFSRQYLTEWATHLDHQQAILITDTLKNPHHKSLARFTTKNIQTNIQGKNEWINLVQELAQIDSNIVHEIHQKEIHQILKWWKDLGLANELKFARDQPLKWYMWPMACLTDPIMSEQRVELTKPLALLYIIDDIFDICFKALFDITNEICYKVYKKHGWNPMESLKKRWARLCNAFLIEAQWLAHGIFPKTEEYLKNALLSTGVHMVLVHTFFFLGQGITNETVNLLDDVPGIISSTAKILRLWDDLGSAKDENQDGRDGSYLKCFMKEHRGSSIKDTREHIISMILDEWKCLNKECLYSYPFPASFKNVSLNAARMVPLMYNYDDNHRLPSLEEHMKSLLIGGVVTQQNELTIVSQIKAEG</sequence>
<dbReference type="InterPro" id="IPR008930">
    <property type="entry name" value="Terpenoid_cyclase/PrenylTrfase"/>
</dbReference>
<gene>
    <name evidence="7" type="primary">NES1_2</name>
    <name evidence="7" type="ORF">CFP56_016179</name>
</gene>
<dbReference type="GO" id="GO:0000287">
    <property type="term" value="F:magnesium ion binding"/>
    <property type="evidence" value="ECO:0007669"/>
    <property type="project" value="InterPro"/>
</dbReference>
<evidence type="ECO:0000259" key="6">
    <source>
        <dbReference type="Pfam" id="PF03936"/>
    </source>
</evidence>
<dbReference type="PANTHER" id="PTHR31225">
    <property type="entry name" value="OS04G0344100 PROTEIN-RELATED"/>
    <property type="match status" value="1"/>
</dbReference>
<keyword evidence="3" id="KW-0460">Magnesium</keyword>
<keyword evidence="2" id="KW-0479">Metal-binding</keyword>
<proteinExistence type="predicted"/>
<feature type="domain" description="Terpene synthase N-terminal" evidence="5">
    <location>
        <begin position="219"/>
        <end position="277"/>
    </location>
</feature>
<dbReference type="SUPFAM" id="SSF48576">
    <property type="entry name" value="Terpenoid synthases"/>
    <property type="match status" value="1"/>
</dbReference>
<dbReference type="Proteomes" id="UP000237347">
    <property type="component" value="Unassembled WGS sequence"/>
</dbReference>
<dbReference type="Pfam" id="PF03936">
    <property type="entry name" value="Terpene_synth_C"/>
    <property type="match status" value="1"/>
</dbReference>
<name>A0AAW0KQ30_QUESU</name>
<feature type="domain" description="Terpene synthase metal-binding" evidence="6">
    <location>
        <begin position="400"/>
        <end position="554"/>
    </location>
</feature>
<dbReference type="Pfam" id="PF01397">
    <property type="entry name" value="Terpene_synth"/>
    <property type="match status" value="2"/>
</dbReference>
<feature type="domain" description="Terpene synthase N-terminal" evidence="5">
    <location>
        <begin position="43"/>
        <end position="131"/>
    </location>
</feature>
<dbReference type="InterPro" id="IPR050148">
    <property type="entry name" value="Terpene_synthase-like"/>
</dbReference>
<dbReference type="InterPro" id="IPR001906">
    <property type="entry name" value="Terpene_synth_N"/>
</dbReference>
<evidence type="ECO:0000259" key="5">
    <source>
        <dbReference type="Pfam" id="PF01397"/>
    </source>
</evidence>
<dbReference type="GO" id="GO:0016114">
    <property type="term" value="P:terpenoid biosynthetic process"/>
    <property type="evidence" value="ECO:0007669"/>
    <property type="project" value="InterPro"/>
</dbReference>
<evidence type="ECO:0000256" key="1">
    <source>
        <dbReference type="ARBA" id="ARBA00001946"/>
    </source>
</evidence>
<comment type="caution">
    <text evidence="7">The sequence shown here is derived from an EMBL/GenBank/DDBJ whole genome shotgun (WGS) entry which is preliminary data.</text>
</comment>
<dbReference type="SUPFAM" id="SSF48239">
    <property type="entry name" value="Terpenoid cyclases/Protein prenyltransferases"/>
    <property type="match status" value="2"/>
</dbReference>